<dbReference type="SUPFAM" id="SSF52540">
    <property type="entry name" value="P-loop containing nucleoside triphosphate hydrolases"/>
    <property type="match status" value="1"/>
</dbReference>
<keyword evidence="3" id="KW-0547">Nucleotide-binding</keyword>
<dbReference type="InterPro" id="IPR030660">
    <property type="entry name" value="ABC_branched_ATPase_LivF/BraG"/>
</dbReference>
<dbReference type="PANTHER" id="PTHR43820">
    <property type="entry name" value="HIGH-AFFINITY BRANCHED-CHAIN AMINO ACID TRANSPORT ATP-BINDING PROTEIN LIVF"/>
    <property type="match status" value="1"/>
</dbReference>
<dbReference type="InterPro" id="IPR003439">
    <property type="entry name" value="ABC_transporter-like_ATP-bd"/>
</dbReference>
<proteinExistence type="inferred from homology"/>
<dbReference type="PROSITE" id="PS00211">
    <property type="entry name" value="ABC_TRANSPORTER_1"/>
    <property type="match status" value="1"/>
</dbReference>
<dbReference type="PIRSF" id="PIRSF039137">
    <property type="entry name" value="ABC_branched_ATPase"/>
    <property type="match status" value="1"/>
</dbReference>
<dbReference type="Proteomes" id="UP000255328">
    <property type="component" value="Unassembled WGS sequence"/>
</dbReference>
<sequence>MERDIMLEVKDLHVYYDNIHALKGISLKVGKGEVVSLIGANGAGKTTTLQTISGLIRAREGSVLFEGEDITKVECHKICKMGIAQVPEGRRVFTRLPVKDNLKLGAFTIDDTPENLEKDRARFYEVFPRMAERKNQLAGTLSGGEQQMLAMGRALMSRPKLLILDEPSMGLSPLFVKEIFAVIKRLKEAGTTILLVEQNAKMALSVADYAYVIETGKITMEGKALDLLNDANVKKAYLGA</sequence>
<dbReference type="InterPro" id="IPR052156">
    <property type="entry name" value="BCAA_Transport_ATP-bd_LivF"/>
</dbReference>
<comment type="similarity">
    <text evidence="1">Belongs to the ABC transporter superfamily.</text>
</comment>
<dbReference type="SMART" id="SM00382">
    <property type="entry name" value="AAA"/>
    <property type="match status" value="1"/>
</dbReference>
<keyword evidence="8" id="KW-1185">Reference proteome</keyword>
<reference evidence="7 8" key="1">
    <citation type="submission" date="2018-06" db="EMBL/GenBank/DDBJ databases">
        <authorList>
            <consortium name="Pathogen Informatics"/>
            <person name="Doyle S."/>
        </authorList>
    </citation>
    <scope>NUCLEOTIDE SEQUENCE [LARGE SCALE GENOMIC DNA]</scope>
    <source>
        <strain evidence="7 8">NCTC10723</strain>
    </source>
</reference>
<evidence type="ECO:0000256" key="3">
    <source>
        <dbReference type="ARBA" id="ARBA00022741"/>
    </source>
</evidence>
<dbReference type="RefSeq" id="WP_172606950.1">
    <property type="nucleotide sequence ID" value="NZ_UGGU01000003.1"/>
</dbReference>
<accession>A0A377GXW6</accession>
<dbReference type="InterPro" id="IPR027417">
    <property type="entry name" value="P-loop_NTPase"/>
</dbReference>
<evidence type="ECO:0000256" key="1">
    <source>
        <dbReference type="ARBA" id="ARBA00005417"/>
    </source>
</evidence>
<dbReference type="GO" id="GO:0005524">
    <property type="term" value="F:ATP binding"/>
    <property type="evidence" value="ECO:0007669"/>
    <property type="project" value="UniProtKB-KW"/>
</dbReference>
<dbReference type="Gene3D" id="3.40.50.300">
    <property type="entry name" value="P-loop containing nucleotide triphosphate hydrolases"/>
    <property type="match status" value="1"/>
</dbReference>
<evidence type="ECO:0000256" key="4">
    <source>
        <dbReference type="ARBA" id="ARBA00022840"/>
    </source>
</evidence>
<evidence type="ECO:0000313" key="7">
    <source>
        <dbReference type="EMBL" id="STO31401.1"/>
    </source>
</evidence>
<keyword evidence="5" id="KW-0029">Amino-acid transport</keyword>
<dbReference type="CDD" id="cd03224">
    <property type="entry name" value="ABC_TM1139_LivF_branched"/>
    <property type="match status" value="1"/>
</dbReference>
<dbReference type="GO" id="GO:0016887">
    <property type="term" value="F:ATP hydrolysis activity"/>
    <property type="evidence" value="ECO:0007669"/>
    <property type="project" value="InterPro"/>
</dbReference>
<dbReference type="PANTHER" id="PTHR43820:SF3">
    <property type="entry name" value="BRANCHED-CHAIN AMINO ACID TRANSPORT SYSTEM,ATP-BINDING PROTEIN"/>
    <property type="match status" value="1"/>
</dbReference>
<evidence type="ECO:0000256" key="5">
    <source>
        <dbReference type="ARBA" id="ARBA00022970"/>
    </source>
</evidence>
<name>A0A377GXW6_9FUSO</name>
<dbReference type="InterPro" id="IPR017871">
    <property type="entry name" value="ABC_transporter-like_CS"/>
</dbReference>
<dbReference type="EMBL" id="UGGU01000003">
    <property type="protein sequence ID" value="STO31401.1"/>
    <property type="molecule type" value="Genomic_DNA"/>
</dbReference>
<keyword evidence="2" id="KW-0813">Transport</keyword>
<dbReference type="GO" id="GO:0015658">
    <property type="term" value="F:branched-chain amino acid transmembrane transporter activity"/>
    <property type="evidence" value="ECO:0007669"/>
    <property type="project" value="InterPro"/>
</dbReference>
<gene>
    <name evidence="7" type="primary">livF</name>
    <name evidence="7" type="ORF">NCTC10723_00849</name>
</gene>
<evidence type="ECO:0000313" key="8">
    <source>
        <dbReference type="Proteomes" id="UP000255328"/>
    </source>
</evidence>
<dbReference type="PROSITE" id="PS50893">
    <property type="entry name" value="ABC_TRANSPORTER_2"/>
    <property type="match status" value="1"/>
</dbReference>
<organism evidence="7 8">
    <name type="scientific">Fusobacterium necrogenes</name>
    <dbReference type="NCBI Taxonomy" id="858"/>
    <lineage>
        <taxon>Bacteria</taxon>
        <taxon>Fusobacteriati</taxon>
        <taxon>Fusobacteriota</taxon>
        <taxon>Fusobacteriia</taxon>
        <taxon>Fusobacteriales</taxon>
        <taxon>Fusobacteriaceae</taxon>
        <taxon>Fusobacterium</taxon>
    </lineage>
</organism>
<keyword evidence="4" id="KW-0067">ATP-binding</keyword>
<dbReference type="AlphaFoldDB" id="A0A377GXW6"/>
<evidence type="ECO:0000259" key="6">
    <source>
        <dbReference type="PROSITE" id="PS50893"/>
    </source>
</evidence>
<dbReference type="InterPro" id="IPR003593">
    <property type="entry name" value="AAA+_ATPase"/>
</dbReference>
<dbReference type="GO" id="GO:0015807">
    <property type="term" value="P:L-amino acid transport"/>
    <property type="evidence" value="ECO:0007669"/>
    <property type="project" value="TreeGrafter"/>
</dbReference>
<feature type="domain" description="ABC transporter" evidence="6">
    <location>
        <begin position="7"/>
        <end position="240"/>
    </location>
</feature>
<dbReference type="Pfam" id="PF00005">
    <property type="entry name" value="ABC_tran"/>
    <property type="match status" value="1"/>
</dbReference>
<evidence type="ECO:0000256" key="2">
    <source>
        <dbReference type="ARBA" id="ARBA00022448"/>
    </source>
</evidence>
<protein>
    <submittedName>
        <fullName evidence="7">LIV-I protein F</fullName>
    </submittedName>
</protein>